<feature type="transmembrane region" description="Helical" evidence="6">
    <location>
        <begin position="224"/>
        <end position="244"/>
    </location>
</feature>
<dbReference type="InterPro" id="IPR001958">
    <property type="entry name" value="Tet-R_TetA/multi-R_MdtG-like"/>
</dbReference>
<feature type="compositionally biased region" description="Basic and acidic residues" evidence="5">
    <location>
        <begin position="422"/>
        <end position="442"/>
    </location>
</feature>
<evidence type="ECO:0000256" key="3">
    <source>
        <dbReference type="ARBA" id="ARBA00022989"/>
    </source>
</evidence>
<reference evidence="8 9" key="1">
    <citation type="submission" date="2020-04" db="EMBL/GenBank/DDBJ databases">
        <title>Description of novel Gluconacetobacter.</title>
        <authorList>
            <person name="Sombolestani A."/>
        </authorList>
    </citation>
    <scope>NUCLEOTIDE SEQUENCE [LARGE SCALE GENOMIC DNA]</scope>
    <source>
        <strain evidence="8 9">LMG 27802</strain>
    </source>
</reference>
<gene>
    <name evidence="8" type="ORF">HLH28_04585</name>
</gene>
<feature type="transmembrane region" description="Helical" evidence="6">
    <location>
        <begin position="298"/>
        <end position="331"/>
    </location>
</feature>
<dbReference type="InterPro" id="IPR050382">
    <property type="entry name" value="MFS_Na/Anion_cotransporter"/>
</dbReference>
<dbReference type="PRINTS" id="PR01035">
    <property type="entry name" value="TCRTETA"/>
</dbReference>
<comment type="caution">
    <text evidence="8">The sequence shown here is derived from an EMBL/GenBank/DDBJ whole genome shotgun (WGS) entry which is preliminary data.</text>
</comment>
<keyword evidence="3 6" id="KW-1133">Transmembrane helix</keyword>
<feature type="transmembrane region" description="Helical" evidence="6">
    <location>
        <begin position="351"/>
        <end position="378"/>
    </location>
</feature>
<dbReference type="SUPFAM" id="SSF103473">
    <property type="entry name" value="MFS general substrate transporter"/>
    <property type="match status" value="1"/>
</dbReference>
<dbReference type="CDD" id="cd17319">
    <property type="entry name" value="MFS_ExuT_GudP_like"/>
    <property type="match status" value="1"/>
</dbReference>
<name>A0A7W4PLP8_9PROT</name>
<organism evidence="8 9">
    <name type="scientific">Gluconacetobacter tumulisoli</name>
    <dbReference type="NCBI Taxonomy" id="1286189"/>
    <lineage>
        <taxon>Bacteria</taxon>
        <taxon>Pseudomonadati</taxon>
        <taxon>Pseudomonadota</taxon>
        <taxon>Alphaproteobacteria</taxon>
        <taxon>Acetobacterales</taxon>
        <taxon>Acetobacteraceae</taxon>
        <taxon>Gluconacetobacter</taxon>
    </lineage>
</organism>
<feature type="domain" description="Major facilitator superfamily (MFS) profile" evidence="7">
    <location>
        <begin position="9"/>
        <end position="417"/>
    </location>
</feature>
<feature type="region of interest" description="Disordered" evidence="5">
    <location>
        <begin position="418"/>
        <end position="442"/>
    </location>
</feature>
<evidence type="ECO:0000313" key="8">
    <source>
        <dbReference type="EMBL" id="MBB2200859.1"/>
    </source>
</evidence>
<evidence type="ECO:0000256" key="5">
    <source>
        <dbReference type="SAM" id="MobiDB-lite"/>
    </source>
</evidence>
<feature type="transmembrane region" description="Helical" evidence="6">
    <location>
        <begin position="264"/>
        <end position="286"/>
    </location>
</feature>
<evidence type="ECO:0000256" key="6">
    <source>
        <dbReference type="SAM" id="Phobius"/>
    </source>
</evidence>
<dbReference type="AlphaFoldDB" id="A0A7W4PLP8"/>
<dbReference type="PANTHER" id="PTHR11662">
    <property type="entry name" value="SOLUTE CARRIER FAMILY 17"/>
    <property type="match status" value="1"/>
</dbReference>
<dbReference type="Pfam" id="PF07690">
    <property type="entry name" value="MFS_1"/>
    <property type="match status" value="1"/>
</dbReference>
<keyword evidence="4 6" id="KW-0472">Membrane</keyword>
<dbReference type="Gene3D" id="1.20.1250.20">
    <property type="entry name" value="MFS general substrate transporter like domains"/>
    <property type="match status" value="2"/>
</dbReference>
<keyword evidence="9" id="KW-1185">Reference proteome</keyword>
<sequence>MGRNYRWVICALLFLATTINYLDRQVLGLLKPLLEKEFGWTEKDYGYLVVIFQASYAGGIIFAGRAIDRLGTKLGYALCMALWSVASAAHAMVGSTLGFGAVRVLLGVGESGNFPAALKAVSEWFPKRERALAVGILTAGTSTGAIAAPAVVPWLAVTYGWRPAFLITALTGLVWLLAWQVLYRSPADYGLDARGRLFMSQDDSDDVREETISWIGLLAVRRTWILLIGKFLTDPVWWFMLFWLPSYFVDRFGLNFKRLGLPLMIVYLATSVGSVSGGYLSSLLVSRGWRVQAARQATMLAMALLVLPLAFVAGSSSIWVMVAALSLAAAAHQGWSANLLTTATDNFPRQMVGSVTGIGGMAGSLGGLLFPLLVGVLLDHYKARGMVEAGYHLLFVLCGGAYLVAWLVMQLMGAGRPSQRGTDARHGSEPPLPKDLRQWRTE</sequence>
<dbReference type="EMBL" id="JABEQM010000003">
    <property type="protein sequence ID" value="MBB2200859.1"/>
    <property type="molecule type" value="Genomic_DNA"/>
</dbReference>
<dbReference type="GO" id="GO:0016020">
    <property type="term" value="C:membrane"/>
    <property type="evidence" value="ECO:0007669"/>
    <property type="project" value="UniProtKB-SubCell"/>
</dbReference>
<dbReference type="GO" id="GO:0015134">
    <property type="term" value="F:hexuronate transmembrane transporter activity"/>
    <property type="evidence" value="ECO:0007669"/>
    <property type="project" value="TreeGrafter"/>
</dbReference>
<evidence type="ECO:0000313" key="9">
    <source>
        <dbReference type="Proteomes" id="UP000578030"/>
    </source>
</evidence>
<dbReference type="Proteomes" id="UP000578030">
    <property type="component" value="Unassembled WGS sequence"/>
</dbReference>
<feature type="transmembrane region" description="Helical" evidence="6">
    <location>
        <begin position="390"/>
        <end position="409"/>
    </location>
</feature>
<accession>A0A7W4PLP8</accession>
<feature type="transmembrane region" description="Helical" evidence="6">
    <location>
        <begin position="130"/>
        <end position="152"/>
    </location>
</feature>
<dbReference type="PROSITE" id="PS50850">
    <property type="entry name" value="MFS"/>
    <property type="match status" value="1"/>
</dbReference>
<dbReference type="InterPro" id="IPR011701">
    <property type="entry name" value="MFS"/>
</dbReference>
<evidence type="ECO:0000259" key="7">
    <source>
        <dbReference type="PROSITE" id="PS50850"/>
    </source>
</evidence>
<evidence type="ECO:0000256" key="4">
    <source>
        <dbReference type="ARBA" id="ARBA00023136"/>
    </source>
</evidence>
<evidence type="ECO:0000256" key="1">
    <source>
        <dbReference type="ARBA" id="ARBA00004141"/>
    </source>
</evidence>
<proteinExistence type="predicted"/>
<dbReference type="InterPro" id="IPR036259">
    <property type="entry name" value="MFS_trans_sf"/>
</dbReference>
<feature type="transmembrane region" description="Helical" evidence="6">
    <location>
        <begin position="164"/>
        <end position="183"/>
    </location>
</feature>
<evidence type="ECO:0000256" key="2">
    <source>
        <dbReference type="ARBA" id="ARBA00022692"/>
    </source>
</evidence>
<feature type="transmembrane region" description="Helical" evidence="6">
    <location>
        <begin position="48"/>
        <end position="67"/>
    </location>
</feature>
<comment type="subcellular location">
    <subcellularLocation>
        <location evidence="1">Membrane</location>
        <topology evidence="1">Multi-pass membrane protein</topology>
    </subcellularLocation>
</comment>
<dbReference type="PANTHER" id="PTHR11662:SF285">
    <property type="entry name" value="HEXURONATE TRANSPORTER"/>
    <property type="match status" value="1"/>
</dbReference>
<dbReference type="InterPro" id="IPR020846">
    <property type="entry name" value="MFS_dom"/>
</dbReference>
<keyword evidence="2 6" id="KW-0812">Transmembrane</keyword>
<protein>
    <submittedName>
        <fullName evidence="8">MFS transporter</fullName>
    </submittedName>
</protein>